<protein>
    <submittedName>
        <fullName evidence="1">Uncharacterized protein</fullName>
    </submittedName>
</protein>
<organism evidence="1">
    <name type="scientific">Anguilla anguilla</name>
    <name type="common">European freshwater eel</name>
    <name type="synonym">Muraena anguilla</name>
    <dbReference type="NCBI Taxonomy" id="7936"/>
    <lineage>
        <taxon>Eukaryota</taxon>
        <taxon>Metazoa</taxon>
        <taxon>Chordata</taxon>
        <taxon>Craniata</taxon>
        <taxon>Vertebrata</taxon>
        <taxon>Euteleostomi</taxon>
        <taxon>Actinopterygii</taxon>
        <taxon>Neopterygii</taxon>
        <taxon>Teleostei</taxon>
        <taxon>Anguilliformes</taxon>
        <taxon>Anguillidae</taxon>
        <taxon>Anguilla</taxon>
    </lineage>
</organism>
<reference evidence="1" key="1">
    <citation type="submission" date="2014-11" db="EMBL/GenBank/DDBJ databases">
        <authorList>
            <person name="Amaro Gonzalez C."/>
        </authorList>
    </citation>
    <scope>NUCLEOTIDE SEQUENCE</scope>
</reference>
<sequence>MDLDRLIECFHFAL</sequence>
<proteinExistence type="predicted"/>
<evidence type="ECO:0000313" key="1">
    <source>
        <dbReference type="EMBL" id="JAH30116.1"/>
    </source>
</evidence>
<reference evidence="1" key="2">
    <citation type="journal article" date="2015" name="Fish Shellfish Immunol.">
        <title>Early steps in the European eel (Anguilla anguilla)-Vibrio vulnificus interaction in the gills: Role of the RtxA13 toxin.</title>
        <authorList>
            <person name="Callol A."/>
            <person name="Pajuelo D."/>
            <person name="Ebbesson L."/>
            <person name="Teles M."/>
            <person name="MacKenzie S."/>
            <person name="Amaro C."/>
        </authorList>
    </citation>
    <scope>NUCLEOTIDE SEQUENCE</scope>
</reference>
<accession>A0A0E9RLT2</accession>
<name>A0A0E9RLT2_ANGAN</name>
<dbReference type="EMBL" id="GBXM01078461">
    <property type="protein sequence ID" value="JAH30116.1"/>
    <property type="molecule type" value="Transcribed_RNA"/>
</dbReference>